<organism evidence="1 2">
    <name type="scientific">Methylorubrum rhodinum</name>
    <dbReference type="NCBI Taxonomy" id="29428"/>
    <lineage>
        <taxon>Bacteria</taxon>
        <taxon>Pseudomonadati</taxon>
        <taxon>Pseudomonadota</taxon>
        <taxon>Alphaproteobacteria</taxon>
        <taxon>Hyphomicrobiales</taxon>
        <taxon>Methylobacteriaceae</taxon>
        <taxon>Methylorubrum</taxon>
    </lineage>
</organism>
<gene>
    <name evidence="1" type="ORF">HNR00_003461</name>
</gene>
<evidence type="ECO:0000313" key="2">
    <source>
        <dbReference type="Proteomes" id="UP000583454"/>
    </source>
</evidence>
<accession>A0A840ZNV1</accession>
<reference evidence="1 2" key="1">
    <citation type="submission" date="2020-08" db="EMBL/GenBank/DDBJ databases">
        <title>Genomic Encyclopedia of Type Strains, Phase IV (KMG-IV): sequencing the most valuable type-strain genomes for metagenomic binning, comparative biology and taxonomic classification.</title>
        <authorList>
            <person name="Goeker M."/>
        </authorList>
    </citation>
    <scope>NUCLEOTIDE SEQUENCE [LARGE SCALE GENOMIC DNA]</scope>
    <source>
        <strain evidence="1 2">DSM 2163</strain>
    </source>
</reference>
<sequence length="30" mass="3413">MIPLTPDDVRWAVAEAERFLAEIKRGFPAL</sequence>
<proteinExistence type="predicted"/>
<name>A0A840ZNV1_9HYPH</name>
<keyword evidence="2" id="KW-1185">Reference proteome</keyword>
<protein>
    <submittedName>
        <fullName evidence="1">Uncharacterized protein</fullName>
    </submittedName>
</protein>
<dbReference type="AlphaFoldDB" id="A0A840ZNV1"/>
<dbReference type="Proteomes" id="UP000583454">
    <property type="component" value="Unassembled WGS sequence"/>
</dbReference>
<evidence type="ECO:0000313" key="1">
    <source>
        <dbReference type="EMBL" id="MBB5758738.1"/>
    </source>
</evidence>
<comment type="caution">
    <text evidence="1">The sequence shown here is derived from an EMBL/GenBank/DDBJ whole genome shotgun (WGS) entry which is preliminary data.</text>
</comment>
<dbReference type="EMBL" id="JACHOP010000016">
    <property type="protein sequence ID" value="MBB5758738.1"/>
    <property type="molecule type" value="Genomic_DNA"/>
</dbReference>